<keyword evidence="2" id="KW-1185">Reference proteome</keyword>
<reference evidence="1 2" key="1">
    <citation type="journal article" date="2024" name="IMA Fungus">
        <title>IMA Genome - F19 : A genome assembly and annotation guide to empower mycologists, including annotated draft genome sequences of Ceratocystis pirilliformis, Diaporthe australafricana, Fusarium ophioides, Paecilomyces lecythidis, and Sporothrix stenoceras.</title>
        <authorList>
            <person name="Aylward J."/>
            <person name="Wilson A.M."/>
            <person name="Visagie C.M."/>
            <person name="Spraker J."/>
            <person name="Barnes I."/>
            <person name="Buitendag C."/>
            <person name="Ceriani C."/>
            <person name="Del Mar Angel L."/>
            <person name="du Plessis D."/>
            <person name="Fuchs T."/>
            <person name="Gasser K."/>
            <person name="Kramer D."/>
            <person name="Li W."/>
            <person name="Munsamy K."/>
            <person name="Piso A."/>
            <person name="Price J.L."/>
            <person name="Sonnekus B."/>
            <person name="Thomas C."/>
            <person name="van der Nest A."/>
            <person name="van Dijk A."/>
            <person name="van Heerden A."/>
            <person name="van Vuuren N."/>
            <person name="Yilmaz N."/>
            <person name="Duong T.A."/>
            <person name="van der Merwe N.A."/>
            <person name="Wingfield M.J."/>
            <person name="Wingfield B.D."/>
        </authorList>
    </citation>
    <scope>NUCLEOTIDE SEQUENCE [LARGE SCALE GENOMIC DNA]</scope>
    <source>
        <strain evidence="1 2">CMW 18300</strain>
    </source>
</reference>
<protein>
    <submittedName>
        <fullName evidence="1">Uncharacterized protein</fullName>
    </submittedName>
</protein>
<evidence type="ECO:0000313" key="2">
    <source>
        <dbReference type="Proteomes" id="UP001583177"/>
    </source>
</evidence>
<sequence length="268" mass="29201">MAPICPMQNGGGFRGPPIPLVVVPVIYHLMRSNPDLKLTKYVKDLLNKGGPVGVAENAHYIIQYALSKVPSNILYWFGTKVLRLQPELAMQTTEFLKSRTQLELPSEQSRAGNDVGRLASAEALTIPSDVERRLEKLEMDYHALQEKHTESLRLLTCKTDGIVEVPQELPLPTTPALSESHALVTTELSQPEAVSELPWSSRSAASDIETQALLQEIGLRLGKVVLEWAGDMMKQSLMSAASAKYPSDSKLGAAGVDLTSRLASSLTA</sequence>
<gene>
    <name evidence="1" type="ORF">Daus18300_007888</name>
</gene>
<dbReference type="Proteomes" id="UP001583177">
    <property type="component" value="Unassembled WGS sequence"/>
</dbReference>
<organism evidence="1 2">
    <name type="scientific">Diaporthe australafricana</name>
    <dbReference type="NCBI Taxonomy" id="127596"/>
    <lineage>
        <taxon>Eukaryota</taxon>
        <taxon>Fungi</taxon>
        <taxon>Dikarya</taxon>
        <taxon>Ascomycota</taxon>
        <taxon>Pezizomycotina</taxon>
        <taxon>Sordariomycetes</taxon>
        <taxon>Sordariomycetidae</taxon>
        <taxon>Diaporthales</taxon>
        <taxon>Diaporthaceae</taxon>
        <taxon>Diaporthe</taxon>
    </lineage>
</organism>
<dbReference type="EMBL" id="JAWRVE010000071">
    <property type="protein sequence ID" value="KAL1864108.1"/>
    <property type="molecule type" value="Genomic_DNA"/>
</dbReference>
<accession>A0ABR3WKE3</accession>
<comment type="caution">
    <text evidence="1">The sequence shown here is derived from an EMBL/GenBank/DDBJ whole genome shotgun (WGS) entry which is preliminary data.</text>
</comment>
<proteinExistence type="predicted"/>
<name>A0ABR3WKE3_9PEZI</name>
<evidence type="ECO:0000313" key="1">
    <source>
        <dbReference type="EMBL" id="KAL1864108.1"/>
    </source>
</evidence>